<sequence length="288" mass="33836">MELLYPHEHLNCYNYEKGDRPAIDPIYLNTEDRYNIDILENKIIILRSGLLNFSFGSHLNQTLTPGNMIIIPAGFRFTSKALADTNILIFRIRTNVELCERFALEQLLLEKEDGENFDNIGVLDSNEVITEYIENLIKHITAGLRCFYFYEIKIKELFFLLRGYYVKKELLHFFYPLLSNDLTFSNFILQNYHQVRTVKELAELTNYSLSGFEKHFKKVFGISASQWMRNQRAKIVYHDINNGNKTFKEISYHHGFTSPAHFNDFCKLHFGATPGQIRKRKFHPKGEV</sequence>
<dbReference type="PANTHER" id="PTHR47504:SF5">
    <property type="entry name" value="RIGHT ORIGIN-BINDING PROTEIN"/>
    <property type="match status" value="1"/>
</dbReference>
<protein>
    <submittedName>
        <fullName evidence="5">AraC family transcriptional regulator</fullName>
    </submittedName>
</protein>
<keyword evidence="6" id="KW-1185">Reference proteome</keyword>
<evidence type="ECO:0000313" key="6">
    <source>
        <dbReference type="Proteomes" id="UP000297861"/>
    </source>
</evidence>
<feature type="domain" description="HTH araC/xylS-type" evidence="4">
    <location>
        <begin position="182"/>
        <end position="280"/>
    </location>
</feature>
<comment type="caution">
    <text evidence="5">The sequence shown here is derived from an EMBL/GenBank/DDBJ whole genome shotgun (WGS) entry which is preliminary data.</text>
</comment>
<dbReference type="STRING" id="1121485.GCA_000426485_00134"/>
<proteinExistence type="predicted"/>
<dbReference type="InterPro" id="IPR050959">
    <property type="entry name" value="MarA-like"/>
</dbReference>
<evidence type="ECO:0000256" key="1">
    <source>
        <dbReference type="ARBA" id="ARBA00023015"/>
    </source>
</evidence>
<organism evidence="5 6">
    <name type="scientific">Dysgonomonas capnocytophagoides</name>
    <dbReference type="NCBI Taxonomy" id="45254"/>
    <lineage>
        <taxon>Bacteria</taxon>
        <taxon>Pseudomonadati</taxon>
        <taxon>Bacteroidota</taxon>
        <taxon>Bacteroidia</taxon>
        <taxon>Bacteroidales</taxon>
        <taxon>Dysgonomonadaceae</taxon>
        <taxon>Dysgonomonas</taxon>
    </lineage>
</organism>
<dbReference type="SUPFAM" id="SSF46689">
    <property type="entry name" value="Homeodomain-like"/>
    <property type="match status" value="2"/>
</dbReference>
<dbReference type="SMART" id="SM00342">
    <property type="entry name" value="HTH_ARAC"/>
    <property type="match status" value="1"/>
</dbReference>
<reference evidence="5 6" key="1">
    <citation type="submission" date="2019-03" db="EMBL/GenBank/DDBJ databases">
        <title>San Antonio Military Medical Center submission to MRSN (WRAIR), pending publication.</title>
        <authorList>
            <person name="Blyth D.M."/>
            <person name="Mccarthy S.L."/>
            <person name="Schall S.E."/>
            <person name="Stam J.A."/>
            <person name="Ong A.C."/>
            <person name="Mcgann P.T."/>
        </authorList>
    </citation>
    <scope>NUCLEOTIDE SEQUENCE [LARGE SCALE GENOMIC DNA]</scope>
    <source>
        <strain evidence="5 6">MRSN571793</strain>
    </source>
</reference>
<keyword evidence="3" id="KW-0804">Transcription</keyword>
<evidence type="ECO:0000259" key="4">
    <source>
        <dbReference type="PROSITE" id="PS01124"/>
    </source>
</evidence>
<dbReference type="Gene3D" id="1.10.10.60">
    <property type="entry name" value="Homeodomain-like"/>
    <property type="match status" value="1"/>
</dbReference>
<dbReference type="Pfam" id="PF12833">
    <property type="entry name" value="HTH_18"/>
    <property type="match status" value="1"/>
</dbReference>
<dbReference type="InterPro" id="IPR018060">
    <property type="entry name" value="HTH_AraC"/>
</dbReference>
<evidence type="ECO:0000313" key="5">
    <source>
        <dbReference type="EMBL" id="TFD98936.1"/>
    </source>
</evidence>
<dbReference type="Proteomes" id="UP000297861">
    <property type="component" value="Unassembled WGS sequence"/>
</dbReference>
<dbReference type="AlphaFoldDB" id="A0A4Y8LEG4"/>
<dbReference type="InterPro" id="IPR009057">
    <property type="entry name" value="Homeodomain-like_sf"/>
</dbReference>
<dbReference type="PANTHER" id="PTHR47504">
    <property type="entry name" value="RIGHT ORIGIN-BINDING PROTEIN"/>
    <property type="match status" value="1"/>
</dbReference>
<name>A0A4Y8LEG4_9BACT</name>
<evidence type="ECO:0000256" key="2">
    <source>
        <dbReference type="ARBA" id="ARBA00023125"/>
    </source>
</evidence>
<keyword evidence="2" id="KW-0238">DNA-binding</keyword>
<keyword evidence="1" id="KW-0805">Transcription regulation</keyword>
<dbReference type="GO" id="GO:0003700">
    <property type="term" value="F:DNA-binding transcription factor activity"/>
    <property type="evidence" value="ECO:0007669"/>
    <property type="project" value="InterPro"/>
</dbReference>
<accession>A0A4Y8LEG4</accession>
<dbReference type="OrthoDB" id="1031098at2"/>
<dbReference type="PROSITE" id="PS01124">
    <property type="entry name" value="HTH_ARAC_FAMILY_2"/>
    <property type="match status" value="1"/>
</dbReference>
<evidence type="ECO:0000256" key="3">
    <source>
        <dbReference type="ARBA" id="ARBA00023163"/>
    </source>
</evidence>
<gene>
    <name evidence="5" type="ORF">E2605_02290</name>
</gene>
<dbReference type="RefSeq" id="WP_134435356.1">
    <property type="nucleotide sequence ID" value="NZ_AP028867.1"/>
</dbReference>
<dbReference type="GO" id="GO:0043565">
    <property type="term" value="F:sequence-specific DNA binding"/>
    <property type="evidence" value="ECO:0007669"/>
    <property type="project" value="InterPro"/>
</dbReference>
<dbReference type="EMBL" id="SOML01000001">
    <property type="protein sequence ID" value="TFD98936.1"/>
    <property type="molecule type" value="Genomic_DNA"/>
</dbReference>